<dbReference type="AlphaFoldDB" id="A0A4Z0P3Y1"/>
<accession>A0A4Z0P3Y1</accession>
<comment type="caution">
    <text evidence="1">The sequence shown here is derived from an EMBL/GenBank/DDBJ whole genome shotgun (WGS) entry which is preliminary data.</text>
</comment>
<dbReference type="RefSeq" id="WP_135434901.1">
    <property type="nucleotide sequence ID" value="NZ_SRLA01000003.1"/>
</dbReference>
<dbReference type="OrthoDB" id="9779761at2"/>
<evidence type="ECO:0000313" key="1">
    <source>
        <dbReference type="EMBL" id="TGE06110.1"/>
    </source>
</evidence>
<gene>
    <name evidence="1" type="ORF">EU556_14685</name>
</gene>
<sequence length="277" mass="31415">MPAVIVINDDSEFEDKPGISYEYRLKDAVELLQPRTHVVFYTGKRRSGINTPRVSPLTNAAHYFAFGVVDEVIPPQVPKGNYSCTFSEYSPFQRAVPVLKAPGEYFEPVPQLNDFTPGNARWSYWQKGVRAVSSPVIESILQHAGASFNPVLHDYEQSPNVAAEAFAFGLEGGRTRVITNRIERDRSLRERAIQIHGLTCIACTFNFEAFYGEYAAEYIHVHHLNPLAGFEDRRLVNLYTDLTVLCANCHCIVHRQRDRLLSIDELKSMIEHARNKS</sequence>
<dbReference type="InterPro" id="IPR003615">
    <property type="entry name" value="HNH_nuc"/>
</dbReference>
<dbReference type="CDD" id="cd00085">
    <property type="entry name" value="HNHc"/>
    <property type="match status" value="1"/>
</dbReference>
<dbReference type="Proteomes" id="UP000298337">
    <property type="component" value="Unassembled WGS sequence"/>
</dbReference>
<dbReference type="EMBL" id="SRLA01000003">
    <property type="protein sequence ID" value="TGE06110.1"/>
    <property type="molecule type" value="Genomic_DNA"/>
</dbReference>
<proteinExistence type="predicted"/>
<keyword evidence="2" id="KW-1185">Reference proteome</keyword>
<name>A0A4Z0P3Y1_9BACT</name>
<evidence type="ECO:0008006" key="3">
    <source>
        <dbReference type="Google" id="ProtNLM"/>
    </source>
</evidence>
<protein>
    <recommendedName>
        <fullName evidence="3">Restriction endonuclease</fullName>
    </recommendedName>
</protein>
<reference evidence="1 2" key="1">
    <citation type="submission" date="2019-04" db="EMBL/GenBank/DDBJ databases">
        <authorList>
            <person name="Feng G."/>
            <person name="Zhang J."/>
            <person name="Zhu H."/>
        </authorList>
    </citation>
    <scope>NUCLEOTIDE SEQUENCE [LARGE SCALE GENOMIC DNA]</scope>
    <source>
        <strain evidence="1 2">92R-1</strain>
    </source>
</reference>
<evidence type="ECO:0000313" key="2">
    <source>
        <dbReference type="Proteomes" id="UP000298337"/>
    </source>
</evidence>
<organism evidence="1 2">
    <name type="scientific">Hymenobacter fodinae</name>
    <dbReference type="NCBI Taxonomy" id="2510796"/>
    <lineage>
        <taxon>Bacteria</taxon>
        <taxon>Pseudomonadati</taxon>
        <taxon>Bacteroidota</taxon>
        <taxon>Cytophagia</taxon>
        <taxon>Cytophagales</taxon>
        <taxon>Hymenobacteraceae</taxon>
        <taxon>Hymenobacter</taxon>
    </lineage>
</organism>